<feature type="compositionally biased region" description="Basic and acidic residues" evidence="1">
    <location>
        <begin position="139"/>
        <end position="165"/>
    </location>
</feature>
<gene>
    <name evidence="3" type="ORF">JOL79_29695</name>
</gene>
<evidence type="ECO:0000256" key="2">
    <source>
        <dbReference type="SAM" id="SignalP"/>
    </source>
</evidence>
<accession>A0A940WQY7</accession>
<feature type="region of interest" description="Disordered" evidence="1">
    <location>
        <begin position="139"/>
        <end position="179"/>
    </location>
</feature>
<dbReference type="PROSITE" id="PS51257">
    <property type="entry name" value="PROKAR_LIPOPROTEIN"/>
    <property type="match status" value="1"/>
</dbReference>
<evidence type="ECO:0000313" key="3">
    <source>
        <dbReference type="EMBL" id="MBP2707962.1"/>
    </source>
</evidence>
<feature type="signal peptide" evidence="2">
    <location>
        <begin position="1"/>
        <end position="32"/>
    </location>
</feature>
<evidence type="ECO:0000256" key="1">
    <source>
        <dbReference type="SAM" id="MobiDB-lite"/>
    </source>
</evidence>
<sequence>MSLRPRRIPLGTPLGALALAFALAGCAGGAPADDGIAHAGGAAASAAPSGTASAPVDRHEAQLKFAQCMREHGVDMPDPGPDGNVRIMGRKGETGKIDDAMKVCEHFMRDAVGDKLGKLDPQAYDQAVKFAQCMREHGVDVADPKPGEGVRIKLKGPDGEQKMKEAQGACKEYAPGRKP</sequence>
<keyword evidence="4" id="KW-1185">Reference proteome</keyword>
<evidence type="ECO:0008006" key="5">
    <source>
        <dbReference type="Google" id="ProtNLM"/>
    </source>
</evidence>
<dbReference type="Proteomes" id="UP000674234">
    <property type="component" value="Unassembled WGS sequence"/>
</dbReference>
<keyword evidence="2" id="KW-0732">Signal</keyword>
<protein>
    <recommendedName>
        <fullName evidence="5">Secreted protein</fullName>
    </recommendedName>
</protein>
<dbReference type="RefSeq" id="WP_210159224.1">
    <property type="nucleotide sequence ID" value="NZ_JAFCNB010000025.1"/>
</dbReference>
<dbReference type="AlphaFoldDB" id="A0A940WQY7"/>
<comment type="caution">
    <text evidence="3">The sequence shown here is derived from an EMBL/GenBank/DDBJ whole genome shotgun (WGS) entry which is preliminary data.</text>
</comment>
<dbReference type="EMBL" id="JAFCNB010000025">
    <property type="protein sequence ID" value="MBP2707962.1"/>
    <property type="molecule type" value="Genomic_DNA"/>
</dbReference>
<feature type="chain" id="PRO_5037071993" description="Secreted protein" evidence="2">
    <location>
        <begin position="33"/>
        <end position="179"/>
    </location>
</feature>
<proteinExistence type="predicted"/>
<name>A0A940WQY7_9ACTN</name>
<reference evidence="3" key="1">
    <citation type="submission" date="2021-02" db="EMBL/GenBank/DDBJ databases">
        <title>Draft genome sequence of Microbispora sp. RL4-1S isolated from rice leaves in Thailand.</title>
        <authorList>
            <person name="Muangham S."/>
            <person name="Duangmal K."/>
        </authorList>
    </citation>
    <scope>NUCLEOTIDE SEQUENCE</scope>
    <source>
        <strain evidence="3">RL4-1S</strain>
    </source>
</reference>
<evidence type="ECO:0000313" key="4">
    <source>
        <dbReference type="Proteomes" id="UP000674234"/>
    </source>
</evidence>
<organism evidence="3 4">
    <name type="scientific">Microbispora oryzae</name>
    <dbReference type="NCBI Taxonomy" id="2806554"/>
    <lineage>
        <taxon>Bacteria</taxon>
        <taxon>Bacillati</taxon>
        <taxon>Actinomycetota</taxon>
        <taxon>Actinomycetes</taxon>
        <taxon>Streptosporangiales</taxon>
        <taxon>Streptosporangiaceae</taxon>
        <taxon>Microbispora</taxon>
    </lineage>
</organism>